<keyword evidence="1" id="KW-0732">Signal</keyword>
<dbReference type="RefSeq" id="WP_096428536.1">
    <property type="nucleotide sequence ID" value="NZ_AP018042.1"/>
</dbReference>
<dbReference type="OrthoDB" id="1467621at2"/>
<proteinExistence type="predicted"/>
<dbReference type="AlphaFoldDB" id="A0A1Y1CK52"/>
<feature type="chain" id="PRO_5012010811" description="Lipocalin-like domain-containing protein" evidence="1">
    <location>
        <begin position="20"/>
        <end position="151"/>
    </location>
</feature>
<name>A0A1Y1CK52_9BACT</name>
<reference evidence="3" key="2">
    <citation type="journal article" date="2020" name="Antonie Van Leeuwenhoek">
        <title>Labilibaculum antarcticum sp. nov., a novel facultative anaerobic, psychrotorelant bacterium isolated from marine sediment of Antarctica.</title>
        <authorList>
            <person name="Watanabe M."/>
            <person name="Kojima H."/>
            <person name="Fukui M."/>
        </authorList>
    </citation>
    <scope>NUCLEOTIDE SEQUENCE [LARGE SCALE GENOMIC DNA]</scope>
    <source>
        <strain evidence="3">SPP2</strain>
    </source>
</reference>
<keyword evidence="3" id="KW-1185">Reference proteome</keyword>
<organism evidence="2 3">
    <name type="scientific">Labilibaculum antarcticum</name>
    <dbReference type="NCBI Taxonomy" id="1717717"/>
    <lineage>
        <taxon>Bacteria</taxon>
        <taxon>Pseudomonadati</taxon>
        <taxon>Bacteroidota</taxon>
        <taxon>Bacteroidia</taxon>
        <taxon>Marinilabiliales</taxon>
        <taxon>Marinifilaceae</taxon>
        <taxon>Labilibaculum</taxon>
    </lineage>
</organism>
<sequence>MKYYHILLKNILLITFALLFTNCDTEGMRKVSDDKFVGVWELKGRSMLDGIKVSIERTENGNFVGKVLEINSNKYVDLFLEAGNVLVSNIQRSSNFQFRLTEKKIGAGLFSTYGLDSSKEFMIEFIDDNTIGLGSETLDPLKSTVFYKRIK</sequence>
<protein>
    <recommendedName>
        <fullName evidence="4">Lipocalin-like domain-containing protein</fullName>
    </recommendedName>
</protein>
<accession>A0A1Y1CK52</accession>
<gene>
    <name evidence="2" type="ORF">ALGA_1255</name>
</gene>
<dbReference type="KEGG" id="mbas:ALGA_1255"/>
<feature type="signal peptide" evidence="1">
    <location>
        <begin position="1"/>
        <end position="19"/>
    </location>
</feature>
<evidence type="ECO:0000313" key="2">
    <source>
        <dbReference type="EMBL" id="BAX79641.1"/>
    </source>
</evidence>
<evidence type="ECO:0000256" key="1">
    <source>
        <dbReference type="SAM" id="SignalP"/>
    </source>
</evidence>
<dbReference type="EMBL" id="AP018042">
    <property type="protein sequence ID" value="BAX79641.1"/>
    <property type="molecule type" value="Genomic_DNA"/>
</dbReference>
<evidence type="ECO:0000313" key="3">
    <source>
        <dbReference type="Proteomes" id="UP000218267"/>
    </source>
</evidence>
<reference evidence="2 3" key="1">
    <citation type="journal article" date="2018" name="Mar. Genomics">
        <title>Complete genome sequence of Marinifilaceae bacterium strain SPP2, isolated from the Antarctic marine sediment.</title>
        <authorList>
            <person name="Watanabe M."/>
            <person name="Kojima H."/>
            <person name="Fukui M."/>
        </authorList>
    </citation>
    <scope>NUCLEOTIDE SEQUENCE [LARGE SCALE GENOMIC DNA]</scope>
    <source>
        <strain evidence="2 3">SPP2</strain>
    </source>
</reference>
<evidence type="ECO:0008006" key="4">
    <source>
        <dbReference type="Google" id="ProtNLM"/>
    </source>
</evidence>
<dbReference type="Proteomes" id="UP000218267">
    <property type="component" value="Chromosome"/>
</dbReference>